<dbReference type="InterPro" id="IPR041588">
    <property type="entry name" value="Integrase_H2C2"/>
</dbReference>
<dbReference type="GO" id="GO:0071897">
    <property type="term" value="P:DNA biosynthetic process"/>
    <property type="evidence" value="ECO:0007669"/>
    <property type="project" value="UniProtKB-ARBA"/>
</dbReference>
<dbReference type="Gene3D" id="3.30.420.10">
    <property type="entry name" value="Ribonuclease H-like superfamily/Ribonuclease H"/>
    <property type="match status" value="1"/>
</dbReference>
<feature type="domain" description="Integrase catalytic" evidence="1">
    <location>
        <begin position="1032"/>
        <end position="1224"/>
    </location>
</feature>
<dbReference type="Pfam" id="PF17921">
    <property type="entry name" value="Integrase_H2C2"/>
    <property type="match status" value="1"/>
</dbReference>
<dbReference type="InterPro" id="IPR008042">
    <property type="entry name" value="Retrotrans_Pao"/>
</dbReference>
<dbReference type="GO" id="GO:0042575">
    <property type="term" value="C:DNA polymerase complex"/>
    <property type="evidence" value="ECO:0007669"/>
    <property type="project" value="UniProtKB-ARBA"/>
</dbReference>
<dbReference type="InterPro" id="IPR036397">
    <property type="entry name" value="RNaseH_sf"/>
</dbReference>
<evidence type="ECO:0000313" key="2">
    <source>
        <dbReference type="EMBL" id="KMQ88303.1"/>
    </source>
</evidence>
<dbReference type="Proteomes" id="UP000036403">
    <property type="component" value="Unassembled WGS sequence"/>
</dbReference>
<dbReference type="InterPro" id="IPR040676">
    <property type="entry name" value="DUF5641"/>
</dbReference>
<dbReference type="InterPro" id="IPR001584">
    <property type="entry name" value="Integrase_cat-core"/>
</dbReference>
<keyword evidence="3" id="KW-1185">Reference proteome</keyword>
<name>A0A0J7KCX3_LASNI</name>
<dbReference type="InterPro" id="IPR043502">
    <property type="entry name" value="DNA/RNA_pol_sf"/>
</dbReference>
<proteinExistence type="predicted"/>
<dbReference type="STRING" id="67767.A0A0J7KCX3"/>
<evidence type="ECO:0000313" key="3">
    <source>
        <dbReference type="Proteomes" id="UP000036403"/>
    </source>
</evidence>
<dbReference type="SUPFAM" id="SSF53098">
    <property type="entry name" value="Ribonuclease H-like"/>
    <property type="match status" value="1"/>
</dbReference>
<dbReference type="PROSITE" id="PS50994">
    <property type="entry name" value="INTEGRASE"/>
    <property type="match status" value="1"/>
</dbReference>
<dbReference type="InterPro" id="IPR012337">
    <property type="entry name" value="RNaseH-like_sf"/>
</dbReference>
<dbReference type="PANTHER" id="PTHR47331">
    <property type="entry name" value="PHD-TYPE DOMAIN-CONTAINING PROTEIN"/>
    <property type="match status" value="1"/>
</dbReference>
<comment type="caution">
    <text evidence="2">The sequence shown here is derived from an EMBL/GenBank/DDBJ whole genome shotgun (WGS) entry which is preliminary data.</text>
</comment>
<dbReference type="EMBL" id="LBMM01009210">
    <property type="protein sequence ID" value="KMQ88303.1"/>
    <property type="molecule type" value="Genomic_DNA"/>
</dbReference>
<dbReference type="PaxDb" id="67767-A0A0J7KCX3"/>
<dbReference type="GO" id="GO:0015074">
    <property type="term" value="P:DNA integration"/>
    <property type="evidence" value="ECO:0007669"/>
    <property type="project" value="InterPro"/>
</dbReference>
<dbReference type="SUPFAM" id="SSF56672">
    <property type="entry name" value="DNA/RNA polymerases"/>
    <property type="match status" value="1"/>
</dbReference>
<dbReference type="OrthoDB" id="7696170at2759"/>
<accession>A0A0J7KCX3</accession>
<gene>
    <name evidence="2" type="ORF">RF55_12235</name>
</gene>
<protein>
    <submittedName>
        <fullName evidence="2">Gag-pol polyprotein</fullName>
    </submittedName>
</protein>
<evidence type="ECO:0000259" key="1">
    <source>
        <dbReference type="PROSITE" id="PS50994"/>
    </source>
</evidence>
<organism evidence="2 3">
    <name type="scientific">Lasius niger</name>
    <name type="common">Black garden ant</name>
    <dbReference type="NCBI Taxonomy" id="67767"/>
    <lineage>
        <taxon>Eukaryota</taxon>
        <taxon>Metazoa</taxon>
        <taxon>Ecdysozoa</taxon>
        <taxon>Arthropoda</taxon>
        <taxon>Hexapoda</taxon>
        <taxon>Insecta</taxon>
        <taxon>Pterygota</taxon>
        <taxon>Neoptera</taxon>
        <taxon>Endopterygota</taxon>
        <taxon>Hymenoptera</taxon>
        <taxon>Apocrita</taxon>
        <taxon>Aculeata</taxon>
        <taxon>Formicoidea</taxon>
        <taxon>Formicidae</taxon>
        <taxon>Formicinae</taxon>
        <taxon>Lasius</taxon>
        <taxon>Lasius</taxon>
    </lineage>
</organism>
<dbReference type="PANTHER" id="PTHR47331:SF5">
    <property type="entry name" value="RIBONUCLEASE H"/>
    <property type="match status" value="1"/>
</dbReference>
<reference evidence="2 3" key="1">
    <citation type="submission" date="2015-04" db="EMBL/GenBank/DDBJ databases">
        <title>Lasius niger genome sequencing.</title>
        <authorList>
            <person name="Konorov E.A."/>
            <person name="Nikitin M.A."/>
            <person name="Kirill M.V."/>
            <person name="Chang P."/>
        </authorList>
    </citation>
    <scope>NUCLEOTIDE SEQUENCE [LARGE SCALE GENOMIC DNA]</scope>
    <source>
        <tissue evidence="2">Whole</tissue>
    </source>
</reference>
<dbReference type="Pfam" id="PF05380">
    <property type="entry name" value="Peptidase_A17"/>
    <property type="match status" value="1"/>
</dbReference>
<dbReference type="GO" id="GO:0003676">
    <property type="term" value="F:nucleic acid binding"/>
    <property type="evidence" value="ECO:0007669"/>
    <property type="project" value="InterPro"/>
</dbReference>
<dbReference type="Gene3D" id="1.10.340.70">
    <property type="match status" value="1"/>
</dbReference>
<sequence>MTTLENYIARQDELYDLISRSVENLQNLGGAKLTRGHISSRLEALKNPASDVDTSTTSRTANHVAQPYLRLSQSVLLATAVVNVAARGGEPIQARALLDQGSEVSFISEPLAQLLKVRRRPASVPIVGIGAHQTNVARGATSIKIISRVDSSFSLVIDALILPKLTSYLPSSSPLKSDWHHIKDLNLADPSFASPGKIDLVLGASVYAQILQDEVRKDRPDAPIAQKTAFGWVLSGPIPCIMPNNLQHERVQGFQCSLDHELLELLQRFWSLEEVPNLSEQTLTPDELQCEDHFKNTFIRDGEGRFIVRLPIKRDLNDLGKSYTSSHRMLLRMEKRFTNDDSLRKAYIGFMNEYRELDHMRASTTRNQQPRHHFFLPHHGVLNKNSSTTKLRVVFNGSQTTDSGISLNECLHVGPKLQTDIADVLLRWRRHPFVFATDIVKMYRQIRVHPDDWPLQQILWREAQNEEPQAFSLCTVTYGLTCAPYLALRCLRHLALEGSTHFPEAAEILQHDTYVDDILSGAESIPKAKQTIQQLQQFLKQGGFPPEVSNSDEILTDIALDHHNSSATLQVSEQDCQRTLGILWNRNTDQFVFSIPPRLTATPLTTKRTVLSSIAQLFDPLGWLSPIVITAKLLMQELWAIRLDWDEELPSHLQTRWEEFIRSLPQVANISMPRWLGISPQMLGLEIHGFSDASQDAIAAVIYLRVINDLDLARVTLAVAKTKSLHTDRIPLHLWTDSTIALTWIKGHPSRWKDFVRNRVSFIQELSNSRWHHVSGKENPADLASRGISPQQLQDESLWWAGPKWLQHHSASWPSSSQTLSPDLDLEERANLCATASPSSEDKMWDLISRYSTLTRLLRITVWCRRATQRLKGNKQDNSIESPPRAIELKDALIFWTEATQRTHFSKEIKLLQNLTSLPTSSPLTRLCPFLDEHGRLRLQGRLRFASINPSEKQPLILPRESTLTHLLIRHHHHSTLHGGTQLTLSLLRRHFWILGGRVPVRAFIQRCMTCARHRASTSNQRMGQLPPSRVTPCRPFLNAGIDYAGPITLKTFRGRGAKTYKGYFIIFVCFSSSAVHLEVATDYTTDGFIAAYKRFTGRRGLCATITSDCGTNLVGADQELKRLFKASSREWHHIAHVLANDGVTWKFNPPSAPHFGGKWEAGVKSVKFHLRRVVGEAILTYEELQTLLVQIEVTLNSRPLCALSEDPSDLTALTPGHFLIGTAITSIPEPSLCDVPEGRLSRWQLLRKMTESFWTRWSTEYLHQLQVSNKWFKTQPILKLGTLVLVKDERLPPSKWALARVIDVHPGADGLIRVATVRTQTSTLKRPLVKLCVLPSPA</sequence>
<dbReference type="Pfam" id="PF18701">
    <property type="entry name" value="DUF5641"/>
    <property type="match status" value="1"/>
</dbReference>